<dbReference type="InterPro" id="IPR041369">
    <property type="entry name" value="TrmO_C"/>
</dbReference>
<dbReference type="PANTHER" id="PTHR12818">
    <property type="entry name" value="TRNA (ADENINE(37)-N6)-METHYLTRANSFERASE"/>
    <property type="match status" value="1"/>
</dbReference>
<accession>A0ABP9MKW4</accession>
<dbReference type="SUPFAM" id="SSF118196">
    <property type="entry name" value="YaeB-like"/>
    <property type="match status" value="1"/>
</dbReference>
<dbReference type="Pfam" id="PF18389">
    <property type="entry name" value="TrmO_C"/>
    <property type="match status" value="1"/>
</dbReference>
<dbReference type="RefSeq" id="WP_077924716.1">
    <property type="nucleotide sequence ID" value="NZ_BAABKE010000002.1"/>
</dbReference>
<dbReference type="CDD" id="cd09281">
    <property type="entry name" value="UPF0066"/>
    <property type="match status" value="1"/>
</dbReference>
<evidence type="ECO:0000259" key="3">
    <source>
        <dbReference type="PROSITE" id="PS51668"/>
    </source>
</evidence>
<evidence type="ECO:0000313" key="4">
    <source>
        <dbReference type="EMBL" id="GAA5096075.1"/>
    </source>
</evidence>
<feature type="domain" description="TsaA-like" evidence="3">
    <location>
        <begin position="3"/>
        <end position="141"/>
    </location>
</feature>
<dbReference type="InterPro" id="IPR036414">
    <property type="entry name" value="YaeB_N_sf"/>
</dbReference>
<keyword evidence="5" id="KW-1185">Reference proteome</keyword>
<organism evidence="4 5">
    <name type="scientific">Wohlfahrtiimonas larvae</name>
    <dbReference type="NCBI Taxonomy" id="1157986"/>
    <lineage>
        <taxon>Bacteria</taxon>
        <taxon>Pseudomonadati</taxon>
        <taxon>Pseudomonadota</taxon>
        <taxon>Gammaproteobacteria</taxon>
        <taxon>Cardiobacteriales</taxon>
        <taxon>Ignatzschineriaceae</taxon>
        <taxon>Wohlfahrtiimonas</taxon>
    </lineage>
</organism>
<sequence>MNIKPIAIIEGCYPEKFGIPRQARLVTSAEAEIKLIPPYQSKDFLDGLENYSHIWLIFGFHQNEWQGDAKVRPQRLGGNQKMGVFATRSPYRPNGLGLSAVKIVSIDYDNVMITVEGHDLVNGTPIYDIKPYIPFTDSILDAESQFAKEAPENCRVSIHASAQMAFNLLDEKAKDLIQSVIAQNPLPPYHQNLDRIYGIAILDLNVRFKRNQHGFEILEIHRNF</sequence>
<dbReference type="Gene3D" id="2.40.30.70">
    <property type="entry name" value="YaeB-like"/>
    <property type="match status" value="1"/>
</dbReference>
<dbReference type="EMBL" id="BAABKE010000002">
    <property type="protein sequence ID" value="GAA5096075.1"/>
    <property type="molecule type" value="Genomic_DNA"/>
</dbReference>
<gene>
    <name evidence="4" type="primary">tsaA</name>
    <name evidence="4" type="ORF">GCM10023338_06060</name>
</gene>
<comment type="similarity">
    <text evidence="2">Belongs to the tRNA methyltransferase O family.</text>
</comment>
<dbReference type="Pfam" id="PF01980">
    <property type="entry name" value="TrmO_N"/>
    <property type="match status" value="1"/>
</dbReference>
<comment type="caution">
    <text evidence="4">The sequence shown here is derived from an EMBL/GenBank/DDBJ whole genome shotgun (WGS) entry which is preliminary data.</text>
</comment>
<dbReference type="PANTHER" id="PTHR12818:SF0">
    <property type="entry name" value="TRNA (ADENINE(37)-N6)-METHYLTRANSFERASE"/>
    <property type="match status" value="1"/>
</dbReference>
<dbReference type="InterPro" id="IPR040372">
    <property type="entry name" value="YaeB-like"/>
</dbReference>
<name>A0ABP9MKW4_9GAMM</name>
<dbReference type="InterPro" id="IPR023368">
    <property type="entry name" value="UPF0066_cons_site"/>
</dbReference>
<keyword evidence="1" id="KW-0949">S-adenosyl-L-methionine</keyword>
<evidence type="ECO:0000256" key="2">
    <source>
        <dbReference type="ARBA" id="ARBA00033753"/>
    </source>
</evidence>
<dbReference type="InterPro" id="IPR023370">
    <property type="entry name" value="TrmO-like_N"/>
</dbReference>
<evidence type="ECO:0000256" key="1">
    <source>
        <dbReference type="ARBA" id="ARBA00022691"/>
    </source>
</evidence>
<dbReference type="NCBIfam" id="TIGR00104">
    <property type="entry name" value="tRNA_TsaA"/>
    <property type="match status" value="1"/>
</dbReference>
<protein>
    <submittedName>
        <fullName evidence="4">tRNA (N6-threonylcarbamoyladenosine(37)-N6)-methyltransferase TrmO</fullName>
    </submittedName>
</protein>
<proteinExistence type="inferred from homology"/>
<dbReference type="Proteomes" id="UP001500631">
    <property type="component" value="Unassembled WGS sequence"/>
</dbReference>
<dbReference type="PROSITE" id="PS51668">
    <property type="entry name" value="TSAA_2"/>
    <property type="match status" value="1"/>
</dbReference>
<evidence type="ECO:0000313" key="5">
    <source>
        <dbReference type="Proteomes" id="UP001500631"/>
    </source>
</evidence>
<reference evidence="5" key="1">
    <citation type="journal article" date="2019" name="Int. J. Syst. Evol. Microbiol.">
        <title>The Global Catalogue of Microorganisms (GCM) 10K type strain sequencing project: providing services to taxonomists for standard genome sequencing and annotation.</title>
        <authorList>
            <consortium name="The Broad Institute Genomics Platform"/>
            <consortium name="The Broad Institute Genome Sequencing Center for Infectious Disease"/>
            <person name="Wu L."/>
            <person name="Ma J."/>
        </authorList>
    </citation>
    <scope>NUCLEOTIDE SEQUENCE [LARGE SCALE GENOMIC DNA]</scope>
    <source>
        <strain evidence="5">JCM 18424</strain>
    </source>
</reference>
<dbReference type="InterPro" id="IPR036413">
    <property type="entry name" value="YaeB-like_sf"/>
</dbReference>
<dbReference type="PROSITE" id="PS01318">
    <property type="entry name" value="TSAA_1"/>
    <property type="match status" value="1"/>
</dbReference>
<dbReference type="Gene3D" id="3.30.2310.10">
    <property type="entry name" value="YaeB-like"/>
    <property type="match status" value="1"/>
</dbReference>